<reference evidence="5" key="1">
    <citation type="submission" date="2010-11" db="EMBL/GenBank/DDBJ databases">
        <title>The genome sequence of Microbotryum violaceum strain p1A1 Lamole.</title>
        <authorList>
            <person name="Cuomo C."/>
            <person name="Perlin M."/>
            <person name="Young S.K."/>
            <person name="Zeng Q."/>
            <person name="Gargeya S."/>
            <person name="Alvarado L."/>
            <person name="Berlin A."/>
            <person name="Chapman S.B."/>
            <person name="Chen Z."/>
            <person name="Freedman E."/>
            <person name="Gellesch M."/>
            <person name="Goldberg J."/>
            <person name="Griggs A."/>
            <person name="Gujja S."/>
            <person name="Heilman E."/>
            <person name="Heiman D."/>
            <person name="Howarth C."/>
            <person name="Mehta T."/>
            <person name="Neiman D."/>
            <person name="Pearson M."/>
            <person name="Roberts A."/>
            <person name="Saif S."/>
            <person name="Shea T."/>
            <person name="Shenoy N."/>
            <person name="Sisk P."/>
            <person name="Stolte C."/>
            <person name="Sykes S."/>
            <person name="White J."/>
            <person name="Yandava C."/>
            <person name="Haas B."/>
            <person name="Nusbaum C."/>
            <person name="Birren B."/>
        </authorList>
    </citation>
    <scope>NUCLEOTIDE SEQUENCE [LARGE SCALE GENOMIC DNA]</scope>
    <source>
        <strain evidence="5">p1A1 Lamole</strain>
    </source>
</reference>
<dbReference type="InParanoid" id="U5HH36"/>
<evidence type="ECO:0000313" key="3">
    <source>
        <dbReference type="EMBL" id="KDE03115.1"/>
    </source>
</evidence>
<feature type="region of interest" description="Disordered" evidence="2">
    <location>
        <begin position="381"/>
        <end position="437"/>
    </location>
</feature>
<dbReference type="EnsemblFungi" id="MVLG_06376T0">
    <property type="protein sequence ID" value="MVLG_06376T0"/>
    <property type="gene ID" value="MVLG_06376"/>
</dbReference>
<dbReference type="PANTHER" id="PTHR31027:SF2">
    <property type="entry name" value="LEBERCILIN DOMAIN-CONTAINING PROTEIN"/>
    <property type="match status" value="1"/>
</dbReference>
<evidence type="ECO:0008006" key="6">
    <source>
        <dbReference type="Google" id="ProtNLM"/>
    </source>
</evidence>
<evidence type="ECO:0000313" key="5">
    <source>
        <dbReference type="Proteomes" id="UP000017200"/>
    </source>
</evidence>
<keyword evidence="1" id="KW-0175">Coiled coil</keyword>
<feature type="coiled-coil region" evidence="1">
    <location>
        <begin position="217"/>
        <end position="244"/>
    </location>
</feature>
<evidence type="ECO:0000256" key="1">
    <source>
        <dbReference type="SAM" id="Coils"/>
    </source>
</evidence>
<dbReference type="OrthoDB" id="2195113at2759"/>
<dbReference type="HOGENOM" id="CLU_023943_0_0_1"/>
<keyword evidence="5" id="KW-1185">Reference proteome</keyword>
<sequence>MYDSLALPRDRAGSAGTGLAVVVGAAETKPTKKALAAQKRLASQPALSAVPKGQDPTLTTVDKPLNDKADHHSGRPDKSAYDKEQETLRAQIEALQLKSTDVRNRIAAASGKGPNQDRKVALRAQLDTLRAESQKLKGGRGNTFEQLKAMQDGVSNKIKELQAAKSKAPFKSVTELDAQIKSLERQNVESFSTQQVAIDEERKKIEEIRATMDSPETKANQDKINEVRAELDEINKQHDEVSKGRDALFEERNAISKQLDEVYDKKKASALAYREANDKYYQKMHDDRQKRQERFQAERKANEDAKRNEINLRLLEEAQAPAFEREIEDCLNLINSFNKRIGNVSSNGTLGNSTPLYERSAIAGVKALELRKVEEGPPAGAVALKKKSDQEEESWGGFGGKSKKKGGGNNVKKFTATNGAVTEGDTPASSSSSSSQALNLPFGTLSALLTLGIPAPLTLSDVPSTIEALETKKKYLVDNQDRVTKERVAAVEKKIKAAEAKSSSNGVATEEKKNQTEELTESSEKVEDALEEA</sequence>
<dbReference type="GO" id="GO:0003729">
    <property type="term" value="F:mRNA binding"/>
    <property type="evidence" value="ECO:0007669"/>
    <property type="project" value="TreeGrafter"/>
</dbReference>
<dbReference type="InterPro" id="IPR039604">
    <property type="entry name" value="Bfr1"/>
</dbReference>
<feature type="region of interest" description="Disordered" evidence="2">
    <location>
        <begin position="496"/>
        <end position="533"/>
    </location>
</feature>
<dbReference type="EMBL" id="AEIJ01000752">
    <property type="status" value="NOT_ANNOTATED_CDS"/>
    <property type="molecule type" value="Genomic_DNA"/>
</dbReference>
<proteinExistence type="predicted"/>
<evidence type="ECO:0000313" key="4">
    <source>
        <dbReference type="EnsemblFungi" id="MVLG_06376T0"/>
    </source>
</evidence>
<feature type="compositionally biased region" description="Basic and acidic residues" evidence="2">
    <location>
        <begin position="509"/>
        <end position="533"/>
    </location>
</feature>
<dbReference type="Proteomes" id="UP000017200">
    <property type="component" value="Unassembled WGS sequence"/>
</dbReference>
<dbReference type="OMA" id="AHWKEDQ"/>
<dbReference type="STRING" id="683840.U5HH36"/>
<reference evidence="3" key="2">
    <citation type="submission" date="2010-11" db="EMBL/GenBank/DDBJ databases">
        <authorList>
            <consortium name="The Broad Institute Genome Sequencing Platform"/>
            <person name="Earl A."/>
            <person name="Ward D."/>
            <person name="Feldgarden M."/>
            <person name="Gevers D."/>
            <person name="Butler R."/>
            <person name="Young S.K."/>
            <person name="Zeng Q."/>
            <person name="Gargeya S."/>
            <person name="Fitzgerald M."/>
            <person name="Haas B."/>
            <person name="Abouelleil A."/>
            <person name="Alvarado L."/>
            <person name="Arachchi H.M."/>
            <person name="Berlin A."/>
            <person name="Brown A."/>
            <person name="Chapman S.B."/>
            <person name="Chen Z."/>
            <person name="Dunbar C."/>
            <person name="Freedman E."/>
            <person name="Gearin G."/>
            <person name="Gellesch M."/>
            <person name="Goldberg J."/>
            <person name="Griggs A."/>
            <person name="Gujja S."/>
            <person name="Heilman E."/>
            <person name="Heiman D."/>
            <person name="Howarth C."/>
            <person name="Larson L."/>
            <person name="Lui A."/>
            <person name="MacDonald P.J.P."/>
            <person name="Mehta T."/>
            <person name="Montmayeur A."/>
            <person name="Murphy C."/>
            <person name="Neiman D."/>
            <person name="Pearson M."/>
            <person name="Priest M."/>
            <person name="Roberts A."/>
            <person name="Saif S."/>
            <person name="Shea T."/>
            <person name="Shenoy N."/>
            <person name="Sisk P."/>
            <person name="Stolte C."/>
            <person name="Sykes S."/>
            <person name="White J."/>
            <person name="Yandava C."/>
            <person name="Wortman J."/>
            <person name="Nusbaum C."/>
            <person name="Birren B."/>
        </authorList>
    </citation>
    <scope>NUCLEOTIDE SEQUENCE</scope>
    <source>
        <strain evidence="3">P1A1 Lamole</strain>
    </source>
</reference>
<accession>U5HH36</accession>
<dbReference type="AlphaFoldDB" id="U5HH36"/>
<organism evidence="3">
    <name type="scientific">Microbotryum lychnidis-dioicae (strain p1A1 Lamole / MvSl-1064)</name>
    <name type="common">Anther smut fungus</name>
    <dbReference type="NCBI Taxonomy" id="683840"/>
    <lineage>
        <taxon>Eukaryota</taxon>
        <taxon>Fungi</taxon>
        <taxon>Dikarya</taxon>
        <taxon>Basidiomycota</taxon>
        <taxon>Pucciniomycotina</taxon>
        <taxon>Microbotryomycetes</taxon>
        <taxon>Microbotryales</taxon>
        <taxon>Microbotryaceae</taxon>
        <taxon>Microbotryum</taxon>
    </lineage>
</organism>
<dbReference type="PANTHER" id="PTHR31027">
    <property type="entry name" value="NUCLEAR SEGREGATION PROTEIN BFR1"/>
    <property type="match status" value="1"/>
</dbReference>
<dbReference type="GO" id="GO:0008298">
    <property type="term" value="P:intracellular mRNA localization"/>
    <property type="evidence" value="ECO:0007669"/>
    <property type="project" value="TreeGrafter"/>
</dbReference>
<feature type="region of interest" description="Disordered" evidence="2">
    <location>
        <begin position="36"/>
        <end position="83"/>
    </location>
</feature>
<dbReference type="GO" id="GO:1990904">
    <property type="term" value="C:ribonucleoprotein complex"/>
    <property type="evidence" value="ECO:0007669"/>
    <property type="project" value="TreeGrafter"/>
</dbReference>
<evidence type="ECO:0000256" key="2">
    <source>
        <dbReference type="SAM" id="MobiDB-lite"/>
    </source>
</evidence>
<dbReference type="FunCoup" id="U5HH36">
    <property type="interactions" value="20"/>
</dbReference>
<protein>
    <recommendedName>
        <fullName evidence="6">Nuclear segregation protein Bfr1</fullName>
    </recommendedName>
</protein>
<dbReference type="GO" id="GO:0042175">
    <property type="term" value="C:nuclear outer membrane-endoplasmic reticulum membrane network"/>
    <property type="evidence" value="ECO:0007669"/>
    <property type="project" value="TreeGrafter"/>
</dbReference>
<dbReference type="GO" id="GO:0005783">
    <property type="term" value="C:endoplasmic reticulum"/>
    <property type="evidence" value="ECO:0007669"/>
    <property type="project" value="TreeGrafter"/>
</dbReference>
<dbReference type="EMBL" id="GL541758">
    <property type="protein sequence ID" value="KDE03115.1"/>
    <property type="molecule type" value="Genomic_DNA"/>
</dbReference>
<feature type="compositionally biased region" description="Basic and acidic residues" evidence="2">
    <location>
        <begin position="64"/>
        <end position="83"/>
    </location>
</feature>
<gene>
    <name evidence="3" type="ORF">MVLG_06376</name>
</gene>
<reference evidence="3 5" key="3">
    <citation type="journal article" date="2015" name="BMC Genomics">
        <title>Sex and parasites: genomic and transcriptomic analysis of Microbotryum lychnidis-dioicae, the biotrophic and plant-castrating anther smut fungus.</title>
        <authorList>
            <person name="Perlin M.H."/>
            <person name="Amselem J."/>
            <person name="Fontanillas E."/>
            <person name="Toh S.S."/>
            <person name="Chen Z."/>
            <person name="Goldberg J."/>
            <person name="Duplessis S."/>
            <person name="Henrissat B."/>
            <person name="Young S."/>
            <person name="Zeng Q."/>
            <person name="Aguileta G."/>
            <person name="Petit E."/>
            <person name="Badouin H."/>
            <person name="Andrews J."/>
            <person name="Razeeq D."/>
            <person name="Gabaldon T."/>
            <person name="Quesneville H."/>
            <person name="Giraud T."/>
            <person name="Hood M.E."/>
            <person name="Schultz D.J."/>
            <person name="Cuomo C.A."/>
        </authorList>
    </citation>
    <scope>NUCLEOTIDE SEQUENCE [LARGE SCALE GENOMIC DNA]</scope>
    <source>
        <strain evidence="5">p1A1 Lamole</strain>
        <strain evidence="3">P1A1 Lamole</strain>
    </source>
</reference>
<reference evidence="4" key="4">
    <citation type="submission" date="2015-06" db="UniProtKB">
        <authorList>
            <consortium name="EnsemblFungi"/>
        </authorList>
    </citation>
    <scope>IDENTIFICATION</scope>
</reference>
<name>U5HH36_USTV1</name>